<dbReference type="InterPro" id="IPR010982">
    <property type="entry name" value="Lambda_DNA-bd_dom_sf"/>
</dbReference>
<name>C4XM13_SOLM1</name>
<dbReference type="InterPro" id="IPR039060">
    <property type="entry name" value="Antitox_HigA"/>
</dbReference>
<evidence type="ECO:0000313" key="4">
    <source>
        <dbReference type="Proteomes" id="UP000009071"/>
    </source>
</evidence>
<dbReference type="STRING" id="573370.DMR_36500"/>
<accession>C4XM13</accession>
<comment type="similarity">
    <text evidence="1">Belongs to the short-chain fatty acyl-CoA assimilation regulator (ScfR) family.</text>
</comment>
<keyword evidence="3" id="KW-0238">DNA-binding</keyword>
<evidence type="ECO:0000259" key="2">
    <source>
        <dbReference type="PROSITE" id="PS50943"/>
    </source>
</evidence>
<dbReference type="SUPFAM" id="SSF47413">
    <property type="entry name" value="lambda repressor-like DNA-binding domains"/>
    <property type="match status" value="1"/>
</dbReference>
<protein>
    <submittedName>
        <fullName evidence="3">Xre family DNA-binding protein</fullName>
    </submittedName>
</protein>
<dbReference type="InterPro" id="IPR001387">
    <property type="entry name" value="Cro/C1-type_HTH"/>
</dbReference>
<dbReference type="HOGENOM" id="CLU_055824_0_0_7"/>
<dbReference type="EMBL" id="AP010904">
    <property type="protein sequence ID" value="BAH77141.1"/>
    <property type="molecule type" value="Genomic_DNA"/>
</dbReference>
<sequence length="391" mass="43278">MERLIKTEADYNDALAVIDSLMGAEPGTEDDERLEYWAKLVEVYEEEHYPIPKPTPLEAIKFAMDQQGLTRRDLEPFMGSKGVVSEVLAGKRRLSLDMIHALHAGLGIPLDTLAQEMPLQAQPLDVSAFPIKEMKARGWINPASKAEVEAAVRQWLNECGIGDAPLAYAARSSMRLGARGDESAMLAWVCGLKSIAAKETLPVKFDRAALCSDFLRGLVVLSRDPRGPVLAREYLAMAGIHFVVERHFPKTYMDGAALLEPDGTAVIGMSLRHDRIDNFWFTLLHEVAHLTLGHIEPGSFVVDDLEARSQDARERDADALAMESLIPSEGWKAIPPSVNTTQEFVDGMAEKLGIHPAIVAGRVRHETRNYRLFAKLVGSGEVRALFPQWSM</sequence>
<feature type="domain" description="HTH cro/C1-type" evidence="2">
    <location>
        <begin position="60"/>
        <end position="113"/>
    </location>
</feature>
<dbReference type="Pfam" id="PF06114">
    <property type="entry name" value="Peptidase_M78"/>
    <property type="match status" value="1"/>
</dbReference>
<dbReference type="RefSeq" id="WP_015862283.1">
    <property type="nucleotide sequence ID" value="NC_012796.1"/>
</dbReference>
<evidence type="ECO:0000313" key="3">
    <source>
        <dbReference type="EMBL" id="BAH77141.1"/>
    </source>
</evidence>
<dbReference type="Proteomes" id="UP000009071">
    <property type="component" value="Chromosome"/>
</dbReference>
<dbReference type="InterPro" id="IPR010359">
    <property type="entry name" value="IrrE_HExxH"/>
</dbReference>
<keyword evidence="4" id="KW-1185">Reference proteome</keyword>
<dbReference type="PROSITE" id="PS50943">
    <property type="entry name" value="HTH_CROC1"/>
    <property type="match status" value="1"/>
</dbReference>
<dbReference type="KEGG" id="dma:DMR_36500"/>
<organism evidence="3 4">
    <name type="scientific">Solidesulfovibrio magneticus (strain ATCC 700980 / DSM 13731 / RS-1)</name>
    <name type="common">Desulfovibrio magneticus</name>
    <dbReference type="NCBI Taxonomy" id="573370"/>
    <lineage>
        <taxon>Bacteria</taxon>
        <taxon>Pseudomonadati</taxon>
        <taxon>Thermodesulfobacteriota</taxon>
        <taxon>Desulfovibrionia</taxon>
        <taxon>Desulfovibrionales</taxon>
        <taxon>Desulfovibrionaceae</taxon>
        <taxon>Solidesulfovibrio</taxon>
    </lineage>
</organism>
<proteinExistence type="inferred from homology"/>
<dbReference type="AlphaFoldDB" id="C4XM13"/>
<dbReference type="SMART" id="SM00530">
    <property type="entry name" value="HTH_XRE"/>
    <property type="match status" value="1"/>
</dbReference>
<dbReference type="PANTHER" id="PTHR40455:SF1">
    <property type="entry name" value="ANTITOXIN HIGA"/>
    <property type="match status" value="1"/>
</dbReference>
<dbReference type="OrthoDB" id="9796786at2"/>
<dbReference type="eggNOG" id="COG5499">
    <property type="taxonomic scope" value="Bacteria"/>
</dbReference>
<dbReference type="PANTHER" id="PTHR40455">
    <property type="entry name" value="ANTITOXIN HIGA"/>
    <property type="match status" value="1"/>
</dbReference>
<dbReference type="GO" id="GO:0001046">
    <property type="term" value="F:core promoter sequence-specific DNA binding"/>
    <property type="evidence" value="ECO:0007669"/>
    <property type="project" value="TreeGrafter"/>
</dbReference>
<dbReference type="GO" id="GO:0006355">
    <property type="term" value="P:regulation of DNA-templated transcription"/>
    <property type="evidence" value="ECO:0007669"/>
    <property type="project" value="InterPro"/>
</dbReference>
<reference evidence="3 4" key="1">
    <citation type="journal article" date="2009" name="Genome Res.">
        <title>Whole genome sequence of Desulfovibrio magneticus strain RS-1 revealed common gene clusters in magnetotactic bacteria.</title>
        <authorList>
            <person name="Nakazawa H."/>
            <person name="Arakaki A."/>
            <person name="Narita-Yamada S."/>
            <person name="Yashiro I."/>
            <person name="Jinno K."/>
            <person name="Aoki N."/>
            <person name="Tsuruyama A."/>
            <person name="Okamura Y."/>
            <person name="Tanikawa S."/>
            <person name="Fujita N."/>
            <person name="Takeyama H."/>
            <person name="Matsunaga T."/>
        </authorList>
    </citation>
    <scope>NUCLEOTIDE SEQUENCE [LARGE SCALE GENOMIC DNA]</scope>
    <source>
        <strain evidence="4">ATCC 700980 / DSM 13731 / RS-1</strain>
    </source>
</reference>
<evidence type="ECO:0000256" key="1">
    <source>
        <dbReference type="ARBA" id="ARBA00007227"/>
    </source>
</evidence>
<gene>
    <name evidence="3" type="ordered locus">DMR_36500</name>
</gene>
<dbReference type="CDD" id="cd00093">
    <property type="entry name" value="HTH_XRE"/>
    <property type="match status" value="1"/>
</dbReference>